<evidence type="ECO:0000256" key="2">
    <source>
        <dbReference type="ARBA" id="ARBA00012961"/>
    </source>
</evidence>
<dbReference type="GO" id="GO:0005829">
    <property type="term" value="C:cytosol"/>
    <property type="evidence" value="ECO:0007669"/>
    <property type="project" value="TreeGrafter"/>
</dbReference>
<dbReference type="GO" id="GO:0005524">
    <property type="term" value="F:ATP binding"/>
    <property type="evidence" value="ECO:0007669"/>
    <property type="project" value="UniProtKB-KW"/>
</dbReference>
<evidence type="ECO:0000256" key="6">
    <source>
        <dbReference type="ARBA" id="ARBA00022840"/>
    </source>
</evidence>
<evidence type="ECO:0000256" key="1">
    <source>
        <dbReference type="ARBA" id="ARBA00005790"/>
    </source>
</evidence>
<protein>
    <recommendedName>
        <fullName evidence="2">guanylate kinase</fullName>
        <ecNumber evidence="2">2.7.4.8</ecNumber>
    </recommendedName>
</protein>
<keyword evidence="4" id="KW-0547">Nucleotide-binding</keyword>
<feature type="domain" description="Guanylate kinase-like" evidence="7">
    <location>
        <begin position="4"/>
        <end position="182"/>
    </location>
</feature>
<keyword evidence="6" id="KW-0067">ATP-binding</keyword>
<dbReference type="SUPFAM" id="SSF52540">
    <property type="entry name" value="P-loop containing nucleoside triphosphate hydrolases"/>
    <property type="match status" value="1"/>
</dbReference>
<name>A0A0W8FR44_9ZZZZ</name>
<sequence length="205" mass="23762">MAKGIFIVVSAPSGTGKSTICQKLLQACPELKFSVSYTSRPPRPNEVDGKDYHFISRQEFQSRIDDGEFVEWVENYGNLYGSSRKAIESFLHNGQDLLLDIEPRGAKNIKRKFRGGVYVFVLPPSRDELLKRLEGRGCETDKVIQDRFDQAERELKEISWYDYTIINKDLEIAVDQLISIYKAEKCKRTRLRSEIKKFIKKNNIF</sequence>
<dbReference type="SMART" id="SM00072">
    <property type="entry name" value="GuKc"/>
    <property type="match status" value="1"/>
</dbReference>
<keyword evidence="5 8" id="KW-0418">Kinase</keyword>
<dbReference type="InterPro" id="IPR008144">
    <property type="entry name" value="Guanylate_kin-like_dom"/>
</dbReference>
<dbReference type="CDD" id="cd00071">
    <property type="entry name" value="GMPK"/>
    <property type="match status" value="1"/>
</dbReference>
<dbReference type="FunFam" id="3.30.63.10:FF:000002">
    <property type="entry name" value="Guanylate kinase 1"/>
    <property type="match status" value="1"/>
</dbReference>
<dbReference type="InterPro" id="IPR017665">
    <property type="entry name" value="Guanylate_kinase"/>
</dbReference>
<dbReference type="Gene3D" id="3.30.63.10">
    <property type="entry name" value="Guanylate Kinase phosphate binding domain"/>
    <property type="match status" value="1"/>
</dbReference>
<dbReference type="PROSITE" id="PS50052">
    <property type="entry name" value="GUANYLATE_KINASE_2"/>
    <property type="match status" value="1"/>
</dbReference>
<evidence type="ECO:0000256" key="3">
    <source>
        <dbReference type="ARBA" id="ARBA00022679"/>
    </source>
</evidence>
<reference evidence="8" key="1">
    <citation type="journal article" date="2015" name="Proc. Natl. Acad. Sci. U.S.A.">
        <title>Networks of energetic and metabolic interactions define dynamics in microbial communities.</title>
        <authorList>
            <person name="Embree M."/>
            <person name="Liu J.K."/>
            <person name="Al-Bassam M.M."/>
            <person name="Zengler K."/>
        </authorList>
    </citation>
    <scope>NUCLEOTIDE SEQUENCE</scope>
</reference>
<proteinExistence type="inferred from homology"/>
<dbReference type="EMBL" id="LNQE01000909">
    <property type="protein sequence ID" value="KUG23367.1"/>
    <property type="molecule type" value="Genomic_DNA"/>
</dbReference>
<accession>A0A0W8FR44</accession>
<evidence type="ECO:0000256" key="5">
    <source>
        <dbReference type="ARBA" id="ARBA00022777"/>
    </source>
</evidence>
<comment type="similarity">
    <text evidence="1">Belongs to the guanylate kinase family.</text>
</comment>
<dbReference type="NCBIfam" id="TIGR03263">
    <property type="entry name" value="guanyl_kin"/>
    <property type="match status" value="1"/>
</dbReference>
<gene>
    <name evidence="8" type="ORF">ASZ90_006809</name>
</gene>
<evidence type="ECO:0000313" key="8">
    <source>
        <dbReference type="EMBL" id="KUG23367.1"/>
    </source>
</evidence>
<dbReference type="InterPro" id="IPR020590">
    <property type="entry name" value="Guanylate_kinase_CS"/>
</dbReference>
<dbReference type="AlphaFoldDB" id="A0A0W8FR44"/>
<dbReference type="EC" id="2.7.4.8" evidence="2"/>
<dbReference type="PROSITE" id="PS00856">
    <property type="entry name" value="GUANYLATE_KINASE_1"/>
    <property type="match status" value="1"/>
</dbReference>
<dbReference type="InterPro" id="IPR027417">
    <property type="entry name" value="P-loop_NTPase"/>
</dbReference>
<dbReference type="InterPro" id="IPR008145">
    <property type="entry name" value="GK/Ca_channel_bsu"/>
</dbReference>
<dbReference type="Gene3D" id="3.40.50.300">
    <property type="entry name" value="P-loop containing nucleotide triphosphate hydrolases"/>
    <property type="match status" value="1"/>
</dbReference>
<evidence type="ECO:0000259" key="7">
    <source>
        <dbReference type="PROSITE" id="PS50052"/>
    </source>
</evidence>
<dbReference type="PANTHER" id="PTHR23117:SF13">
    <property type="entry name" value="GUANYLATE KINASE"/>
    <property type="match status" value="1"/>
</dbReference>
<dbReference type="PANTHER" id="PTHR23117">
    <property type="entry name" value="GUANYLATE KINASE-RELATED"/>
    <property type="match status" value="1"/>
</dbReference>
<dbReference type="HAMAP" id="MF_00328">
    <property type="entry name" value="Guanylate_kinase"/>
    <property type="match status" value="1"/>
</dbReference>
<keyword evidence="3 8" id="KW-0808">Transferase</keyword>
<comment type="caution">
    <text evidence="8">The sequence shown here is derived from an EMBL/GenBank/DDBJ whole genome shotgun (WGS) entry which is preliminary data.</text>
</comment>
<evidence type="ECO:0000256" key="4">
    <source>
        <dbReference type="ARBA" id="ARBA00022741"/>
    </source>
</evidence>
<dbReference type="Pfam" id="PF00625">
    <property type="entry name" value="Guanylate_kin"/>
    <property type="match status" value="1"/>
</dbReference>
<organism evidence="8">
    <name type="scientific">hydrocarbon metagenome</name>
    <dbReference type="NCBI Taxonomy" id="938273"/>
    <lineage>
        <taxon>unclassified sequences</taxon>
        <taxon>metagenomes</taxon>
        <taxon>ecological metagenomes</taxon>
    </lineage>
</organism>
<dbReference type="GO" id="GO:0004385">
    <property type="term" value="F:GMP kinase activity"/>
    <property type="evidence" value="ECO:0007669"/>
    <property type="project" value="UniProtKB-EC"/>
</dbReference>